<dbReference type="Proteomes" id="UP000556700">
    <property type="component" value="Unassembled WGS sequence"/>
</dbReference>
<protein>
    <submittedName>
        <fullName evidence="2">Uncharacterized protein</fullName>
    </submittedName>
</protein>
<gene>
    <name evidence="2" type="ORF">FLACHUCJ7_03537</name>
</gene>
<dbReference type="AlphaFoldDB" id="A0A6V6Z829"/>
<keyword evidence="1" id="KW-0472">Membrane</keyword>
<name>A0A6V6Z829_9FLAO</name>
<organism evidence="2 3">
    <name type="scientific">Flavobacterium chungangense</name>
    <dbReference type="NCBI Taxonomy" id="554283"/>
    <lineage>
        <taxon>Bacteria</taxon>
        <taxon>Pseudomonadati</taxon>
        <taxon>Bacteroidota</taxon>
        <taxon>Flavobacteriia</taxon>
        <taxon>Flavobacteriales</taxon>
        <taxon>Flavobacteriaceae</taxon>
        <taxon>Flavobacterium</taxon>
    </lineage>
</organism>
<sequence length="175" mass="20477">MICMKKIILSLILFFILSIGGYLFYYFKITNVEKDNIEFASIEDLIQKEYPKTLCPKDLNPKSFIALFTERYNKNSRFNFVTMIGDFPENWVKPNDVQYLISIMHSREKCCVYMNLFSSHMLSKNGEVGGFALIFLNSYISQTKINLGLNCNPKTDLESIKKIEKWYNNQSLQTK</sequence>
<proteinExistence type="predicted"/>
<reference evidence="2 3" key="1">
    <citation type="submission" date="2020-06" db="EMBL/GenBank/DDBJ databases">
        <authorList>
            <person name="Criscuolo A."/>
        </authorList>
    </citation>
    <scope>NUCLEOTIDE SEQUENCE [LARGE SCALE GENOMIC DNA]</scope>
    <source>
        <strain evidence="3">CIP 110025</strain>
    </source>
</reference>
<evidence type="ECO:0000256" key="1">
    <source>
        <dbReference type="SAM" id="Phobius"/>
    </source>
</evidence>
<accession>A0A6V6Z829</accession>
<dbReference type="EMBL" id="CAIJDO010000211">
    <property type="protein sequence ID" value="CAD0007947.1"/>
    <property type="molecule type" value="Genomic_DNA"/>
</dbReference>
<keyword evidence="1" id="KW-0812">Transmembrane</keyword>
<evidence type="ECO:0000313" key="2">
    <source>
        <dbReference type="EMBL" id="CAD0007947.1"/>
    </source>
</evidence>
<keyword evidence="3" id="KW-1185">Reference proteome</keyword>
<comment type="caution">
    <text evidence="2">The sequence shown here is derived from an EMBL/GenBank/DDBJ whole genome shotgun (WGS) entry which is preliminary data.</text>
</comment>
<feature type="transmembrane region" description="Helical" evidence="1">
    <location>
        <begin position="7"/>
        <end position="27"/>
    </location>
</feature>
<keyword evidence="1" id="KW-1133">Transmembrane helix</keyword>
<evidence type="ECO:0000313" key="3">
    <source>
        <dbReference type="Proteomes" id="UP000556700"/>
    </source>
</evidence>